<accession>A0A8X6J2Y4</accession>
<dbReference type="EMBL" id="BMAV01024034">
    <property type="protein sequence ID" value="GFS29597.1"/>
    <property type="molecule type" value="Genomic_DNA"/>
</dbReference>
<dbReference type="AlphaFoldDB" id="A0A8X6J2Y4"/>
<comment type="caution">
    <text evidence="1">The sequence shown here is derived from an EMBL/GenBank/DDBJ whole genome shotgun (WGS) entry which is preliminary data.</text>
</comment>
<dbReference type="OrthoDB" id="10298465at2759"/>
<dbReference type="Proteomes" id="UP000886998">
    <property type="component" value="Unassembled WGS sequence"/>
</dbReference>
<organism evidence="1 2">
    <name type="scientific">Trichonephila inaurata madagascariensis</name>
    <dbReference type="NCBI Taxonomy" id="2747483"/>
    <lineage>
        <taxon>Eukaryota</taxon>
        <taxon>Metazoa</taxon>
        <taxon>Ecdysozoa</taxon>
        <taxon>Arthropoda</taxon>
        <taxon>Chelicerata</taxon>
        <taxon>Arachnida</taxon>
        <taxon>Araneae</taxon>
        <taxon>Araneomorphae</taxon>
        <taxon>Entelegynae</taxon>
        <taxon>Araneoidea</taxon>
        <taxon>Nephilidae</taxon>
        <taxon>Trichonephila</taxon>
        <taxon>Trichonephila inaurata</taxon>
    </lineage>
</organism>
<evidence type="ECO:0000313" key="2">
    <source>
        <dbReference type="Proteomes" id="UP000886998"/>
    </source>
</evidence>
<protein>
    <submittedName>
        <fullName evidence="1">Uncharacterized protein</fullName>
    </submittedName>
</protein>
<proteinExistence type="predicted"/>
<gene>
    <name evidence="1" type="ORF">TNIN_159511</name>
</gene>
<evidence type="ECO:0000313" key="1">
    <source>
        <dbReference type="EMBL" id="GFS29597.1"/>
    </source>
</evidence>
<reference evidence="1" key="1">
    <citation type="submission" date="2020-08" db="EMBL/GenBank/DDBJ databases">
        <title>Multicomponent nature underlies the extraordinary mechanical properties of spider dragline silk.</title>
        <authorList>
            <person name="Kono N."/>
            <person name="Nakamura H."/>
            <person name="Mori M."/>
            <person name="Yoshida Y."/>
            <person name="Ohtoshi R."/>
            <person name="Malay A.D."/>
            <person name="Moran D.A.P."/>
            <person name="Tomita M."/>
            <person name="Numata K."/>
            <person name="Arakawa K."/>
        </authorList>
    </citation>
    <scope>NUCLEOTIDE SEQUENCE</scope>
</reference>
<keyword evidence="2" id="KW-1185">Reference proteome</keyword>
<name>A0A8X6J2Y4_9ARAC</name>
<sequence>MPIFTCLFSHVCLLIEEKSMLVKQALDLLLEQKTFHVSQIQRQRRMFCYLQKQTSEANAIFTKICFIWISKSVFRFYFCAYDLLKEPWNENNWKYSCFVLLEAVFHISSLLIVTFYGGRVSEIKTKILDSLIRLGMVNQSRVERDDYIKDMKFFITIEGKF</sequence>